<dbReference type="InterPro" id="IPR006633">
    <property type="entry name" value="Carb-bd_sugar_hydrolysis-dom"/>
</dbReference>
<evidence type="ECO:0000313" key="4">
    <source>
        <dbReference type="Proteomes" id="UP000199109"/>
    </source>
</evidence>
<dbReference type="RefSeq" id="WP_091868619.1">
    <property type="nucleotide sequence ID" value="NZ_FNAO01000005.1"/>
</dbReference>
<dbReference type="AlphaFoldDB" id="A0A1G7DAN0"/>
<dbReference type="STRING" id="641691.SAMN05421636_105219"/>
<feature type="domain" description="Carbohydrate-binding/sugar hydrolysis" evidence="2">
    <location>
        <begin position="50"/>
        <end position="189"/>
    </location>
</feature>
<dbReference type="InterPro" id="IPR006626">
    <property type="entry name" value="PbH1"/>
</dbReference>
<dbReference type="InterPro" id="IPR011050">
    <property type="entry name" value="Pectin_lyase_fold/virulence"/>
</dbReference>
<dbReference type="Gene3D" id="2.160.20.10">
    <property type="entry name" value="Single-stranded right-handed beta-helix, Pectin lyase-like"/>
    <property type="match status" value="1"/>
</dbReference>
<accession>A0A1G7DAN0</accession>
<reference evidence="3 4" key="1">
    <citation type="submission" date="2016-10" db="EMBL/GenBank/DDBJ databases">
        <authorList>
            <person name="de Groot N.N."/>
        </authorList>
    </citation>
    <scope>NUCLEOTIDE SEQUENCE [LARGE SCALE GENOMIC DNA]</scope>
    <source>
        <strain evidence="3 4">DSM 23421</strain>
    </source>
</reference>
<dbReference type="NCBIfam" id="TIGR04247">
    <property type="entry name" value="NosD_copper_fam"/>
    <property type="match status" value="1"/>
</dbReference>
<dbReference type="SMART" id="SM00722">
    <property type="entry name" value="CASH"/>
    <property type="match status" value="1"/>
</dbReference>
<dbReference type="NCBIfam" id="TIGR03804">
    <property type="entry name" value="para_beta_helix"/>
    <property type="match status" value="1"/>
</dbReference>
<organism evidence="3 4">
    <name type="scientific">Pricia antarctica</name>
    <dbReference type="NCBI Taxonomy" id="641691"/>
    <lineage>
        <taxon>Bacteria</taxon>
        <taxon>Pseudomonadati</taxon>
        <taxon>Bacteroidota</taxon>
        <taxon>Flavobacteriia</taxon>
        <taxon>Flavobacteriales</taxon>
        <taxon>Flavobacteriaceae</taxon>
        <taxon>Pricia</taxon>
    </lineage>
</organism>
<evidence type="ECO:0000313" key="3">
    <source>
        <dbReference type="EMBL" id="SDE47966.1"/>
    </source>
</evidence>
<dbReference type="InterPro" id="IPR007742">
    <property type="entry name" value="NosD_dom"/>
</dbReference>
<dbReference type="SUPFAM" id="SSF51126">
    <property type="entry name" value="Pectin lyase-like"/>
    <property type="match status" value="1"/>
</dbReference>
<name>A0A1G7DAN0_9FLAO</name>
<proteinExistence type="predicted"/>
<gene>
    <name evidence="3" type="ORF">SAMN05421636_105219</name>
</gene>
<evidence type="ECO:0000259" key="2">
    <source>
        <dbReference type="SMART" id="SM00722"/>
    </source>
</evidence>
<dbReference type="InterPro" id="IPR012334">
    <property type="entry name" value="Pectin_lyas_fold"/>
</dbReference>
<dbReference type="SMART" id="SM00710">
    <property type="entry name" value="PbH1"/>
    <property type="match status" value="10"/>
</dbReference>
<dbReference type="EMBL" id="FNAO01000005">
    <property type="protein sequence ID" value="SDE47966.1"/>
    <property type="molecule type" value="Genomic_DNA"/>
</dbReference>
<evidence type="ECO:0000256" key="1">
    <source>
        <dbReference type="SAM" id="SignalP"/>
    </source>
</evidence>
<dbReference type="Proteomes" id="UP000199109">
    <property type="component" value="Unassembled WGS sequence"/>
</dbReference>
<keyword evidence="4" id="KW-1185">Reference proteome</keyword>
<feature type="chain" id="PRO_5011631985" evidence="1">
    <location>
        <begin position="22"/>
        <end position="423"/>
    </location>
</feature>
<dbReference type="Pfam" id="PF05048">
    <property type="entry name" value="NosD"/>
    <property type="match status" value="1"/>
</dbReference>
<dbReference type="InterPro" id="IPR026464">
    <property type="entry name" value="NosD_copper_fam"/>
</dbReference>
<dbReference type="OrthoDB" id="9767990at2"/>
<sequence>MKYWQGIFFMVCLCLGHSLHAQTITICPSCETKSIKEGVEIAVDYDTLLIKAGTYKEFNIHIDKPLTLIGQNLPIIDGEDKGEIITVTADGVILDGLKIINVGTSYTKDHAAIRMIKNKNFEIRNVVLEKLFFGIYLEKASHGKIINNKIKGDAVDEFGSGNGIHLWYAKNIEIIGNEIRNVRDGIYFEFADNCTVKNNHSHNNVRYGLHFMFSNHDVYENNVFENNGAGVAVMFSKFIDMRHNIFRENWGTASYGLLLKEINDAEIIGNTFEENTIGISIEGTNRIAYNKNNFIGNGWALRVRGAIYGNTFTNNNFLYNSFDLSYNSNLNDNVFDKNYWSEYTGYDLDKDGIGDVPYRPVKLFSYIVNRTPETIILLRSLFMDIIDFSEKVSPVFTPDNLLDANPLMKKAGSKEPQLAVKSK</sequence>
<feature type="signal peptide" evidence="1">
    <location>
        <begin position="1"/>
        <end position="21"/>
    </location>
</feature>
<keyword evidence="1" id="KW-0732">Signal</keyword>
<dbReference type="InterPro" id="IPR022441">
    <property type="entry name" value="Para_beta_helix_rpt-2"/>
</dbReference>
<protein>
    <submittedName>
        <fullName evidence="3">Nitrous oxidase accessory protein</fullName>
    </submittedName>
</protein>